<organism evidence="1">
    <name type="scientific">uncultured Solirubrobacteraceae bacterium</name>
    <dbReference type="NCBI Taxonomy" id="1162706"/>
    <lineage>
        <taxon>Bacteria</taxon>
        <taxon>Bacillati</taxon>
        <taxon>Actinomycetota</taxon>
        <taxon>Thermoleophilia</taxon>
        <taxon>Solirubrobacterales</taxon>
        <taxon>Solirubrobacteraceae</taxon>
        <taxon>environmental samples</taxon>
    </lineage>
</organism>
<sequence length="30" mass="3155">LLARRRTVQGMPLFGIAGGRATSGARRALT</sequence>
<dbReference type="EMBL" id="CADCVJ010000048">
    <property type="protein sequence ID" value="CAA9466241.1"/>
    <property type="molecule type" value="Genomic_DNA"/>
</dbReference>
<reference evidence="1" key="1">
    <citation type="submission" date="2020-02" db="EMBL/GenBank/DDBJ databases">
        <authorList>
            <person name="Meier V. D."/>
        </authorList>
    </citation>
    <scope>NUCLEOTIDE SEQUENCE</scope>
    <source>
        <strain evidence="1">AVDCRST_MAG38</strain>
    </source>
</reference>
<name>A0A6J4R7F0_9ACTN</name>
<gene>
    <name evidence="1" type="ORF">AVDCRST_MAG38-803</name>
</gene>
<feature type="non-terminal residue" evidence="1">
    <location>
        <position position="1"/>
    </location>
</feature>
<accession>A0A6J4R7F0</accession>
<dbReference type="AlphaFoldDB" id="A0A6J4R7F0"/>
<proteinExistence type="predicted"/>
<protein>
    <submittedName>
        <fullName evidence="1">Uncharacterized protein</fullName>
    </submittedName>
</protein>
<evidence type="ECO:0000313" key="1">
    <source>
        <dbReference type="EMBL" id="CAA9466241.1"/>
    </source>
</evidence>